<dbReference type="EnsemblMetazoa" id="G30409.1">
    <property type="protein sequence ID" value="G30409.1:cds"/>
    <property type="gene ID" value="G30409"/>
</dbReference>
<name>A0A8W8M055_MAGGI</name>
<protein>
    <submittedName>
        <fullName evidence="1">Uncharacterized protein</fullName>
    </submittedName>
</protein>
<reference evidence="1" key="1">
    <citation type="submission" date="2022-08" db="UniProtKB">
        <authorList>
            <consortium name="EnsemblMetazoa"/>
        </authorList>
    </citation>
    <scope>IDENTIFICATION</scope>
    <source>
        <strain evidence="1">05x7-T-G4-1.051#20</strain>
    </source>
</reference>
<sequence>MLGFRSPKALASCQSAHDHHKSWQILEIFLHAMSAELLVPYVRHAMGRRHAPSVQGFLDCQRTPNQ</sequence>
<dbReference type="Proteomes" id="UP000005408">
    <property type="component" value="Unassembled WGS sequence"/>
</dbReference>
<dbReference type="AlphaFoldDB" id="A0A8W8M055"/>
<evidence type="ECO:0000313" key="1">
    <source>
        <dbReference type="EnsemblMetazoa" id="G30409.1:cds"/>
    </source>
</evidence>
<organism evidence="1 2">
    <name type="scientific">Magallana gigas</name>
    <name type="common">Pacific oyster</name>
    <name type="synonym">Crassostrea gigas</name>
    <dbReference type="NCBI Taxonomy" id="29159"/>
    <lineage>
        <taxon>Eukaryota</taxon>
        <taxon>Metazoa</taxon>
        <taxon>Spiralia</taxon>
        <taxon>Lophotrochozoa</taxon>
        <taxon>Mollusca</taxon>
        <taxon>Bivalvia</taxon>
        <taxon>Autobranchia</taxon>
        <taxon>Pteriomorphia</taxon>
        <taxon>Ostreida</taxon>
        <taxon>Ostreoidea</taxon>
        <taxon>Ostreidae</taxon>
        <taxon>Magallana</taxon>
    </lineage>
</organism>
<proteinExistence type="predicted"/>
<accession>A0A8W8M055</accession>
<evidence type="ECO:0000313" key="2">
    <source>
        <dbReference type="Proteomes" id="UP000005408"/>
    </source>
</evidence>
<keyword evidence="2" id="KW-1185">Reference proteome</keyword>